<comment type="similarity">
    <text evidence="2">Belongs to the glycosyltransferase 47 family.</text>
</comment>
<organism evidence="6 7">
    <name type="scientific">Prototheca wickerhamii</name>
    <dbReference type="NCBI Taxonomy" id="3111"/>
    <lineage>
        <taxon>Eukaryota</taxon>
        <taxon>Viridiplantae</taxon>
        <taxon>Chlorophyta</taxon>
        <taxon>core chlorophytes</taxon>
        <taxon>Trebouxiophyceae</taxon>
        <taxon>Chlorellales</taxon>
        <taxon>Chlorellaceae</taxon>
        <taxon>Prototheca</taxon>
    </lineage>
</organism>
<dbReference type="InterPro" id="IPR040911">
    <property type="entry name" value="Exostosin_GT47"/>
</dbReference>
<evidence type="ECO:0000313" key="7">
    <source>
        <dbReference type="Proteomes" id="UP001255856"/>
    </source>
</evidence>
<evidence type="ECO:0000256" key="3">
    <source>
        <dbReference type="ARBA" id="ARBA00023034"/>
    </source>
</evidence>
<dbReference type="AlphaFoldDB" id="A0AAD9INI9"/>
<feature type="compositionally biased region" description="Low complexity" evidence="4">
    <location>
        <begin position="47"/>
        <end position="63"/>
    </location>
</feature>
<dbReference type="InterPro" id="IPR004263">
    <property type="entry name" value="Exostosin"/>
</dbReference>
<feature type="region of interest" description="Disordered" evidence="4">
    <location>
        <begin position="44"/>
        <end position="74"/>
    </location>
</feature>
<evidence type="ECO:0000259" key="5">
    <source>
        <dbReference type="Pfam" id="PF03016"/>
    </source>
</evidence>
<name>A0AAD9INI9_PROWI</name>
<gene>
    <name evidence="6" type="ORF">QBZ16_002127</name>
</gene>
<sequence>MLEPLPVQDTGAAAVGGVPGEPAAVASGTPGALVATDSHSAAGGAVGATPVEPGAGTATGAAAAPPPPATSESEEWWTEPDAATLGLVLGQGNGSLPRAAEALEHLTRPAAASSLAPLADCKVHVLDVSRDLGPSIGLPPCDLDDPSQWPFAAPGAGIDGAPALRPLDFQYAQEAWLAGAIRNSSRHEPDLARADFVFVDMHCLHLSWVAFNHPQWRRSNATAGREDPAPQIWRATEAVLDLPAFQGSRGVGVALASPTPSLQRFFPEDDVCEELGGVLHLVPERANLCTWTRTAARVDNALLLPYVASNDLALDGAGSDAALLAAPRELHAFFVGGCGNPAPEVRGLFAAGKMLRYELVRALNSEAERARGDAAASAGAASATPSLPSPRASNGRDVLARCACDICEGHLDHAAYLDAMRRATFCPIVASNAQSSRRVSEAALSGCVPVFLGPPFHVLPLADAIDYTSFSIFIRVRDAGAWIDPAAPRWDQSALVASVWALDASVPLDAVVEVDTLDDALRHLRAVPPATVAAKRAALLGQRFKFYYPPAPAGVPSDSGSPLADVVSATPSLRKDAAELLEMEMEDAQSMEEAAATGVAAAGDAATGAATAADVTTGAEALAALQGVAAGSAAVDAAGVAATAATV</sequence>
<evidence type="ECO:0000313" key="6">
    <source>
        <dbReference type="EMBL" id="KAK2079732.1"/>
    </source>
</evidence>
<keyword evidence="7" id="KW-1185">Reference proteome</keyword>
<comment type="caution">
    <text evidence="6">The sequence shown here is derived from an EMBL/GenBank/DDBJ whole genome shotgun (WGS) entry which is preliminary data.</text>
</comment>
<protein>
    <recommendedName>
        <fullName evidence="5">Exostosin GT47 domain-containing protein</fullName>
    </recommendedName>
</protein>
<dbReference type="Pfam" id="PF03016">
    <property type="entry name" value="Exostosin_GT47"/>
    <property type="match status" value="1"/>
</dbReference>
<dbReference type="PANTHER" id="PTHR11062:SF281">
    <property type="entry name" value="EXOSTOSIN-LIKE 2"/>
    <property type="match status" value="1"/>
</dbReference>
<dbReference type="Proteomes" id="UP001255856">
    <property type="component" value="Unassembled WGS sequence"/>
</dbReference>
<proteinExistence type="inferred from homology"/>
<dbReference type="PANTHER" id="PTHR11062">
    <property type="entry name" value="EXOSTOSIN HEPARAN SULFATE GLYCOSYLTRANSFERASE -RELATED"/>
    <property type="match status" value="1"/>
</dbReference>
<evidence type="ECO:0000256" key="4">
    <source>
        <dbReference type="SAM" id="MobiDB-lite"/>
    </source>
</evidence>
<reference evidence="6" key="1">
    <citation type="submission" date="2021-01" db="EMBL/GenBank/DDBJ databases">
        <authorList>
            <person name="Eckstrom K.M.E."/>
        </authorList>
    </citation>
    <scope>NUCLEOTIDE SEQUENCE</scope>
    <source>
        <strain evidence="6">UVCC 0001</strain>
    </source>
</reference>
<evidence type="ECO:0000256" key="1">
    <source>
        <dbReference type="ARBA" id="ARBA00004323"/>
    </source>
</evidence>
<feature type="domain" description="Exostosin GT47" evidence="5">
    <location>
        <begin position="393"/>
        <end position="479"/>
    </location>
</feature>
<accession>A0AAD9INI9</accession>
<keyword evidence="3" id="KW-0333">Golgi apparatus</keyword>
<dbReference type="EMBL" id="JASFZW010000002">
    <property type="protein sequence ID" value="KAK2079732.1"/>
    <property type="molecule type" value="Genomic_DNA"/>
</dbReference>
<evidence type="ECO:0000256" key="2">
    <source>
        <dbReference type="ARBA" id="ARBA00010271"/>
    </source>
</evidence>
<dbReference type="GO" id="GO:0016757">
    <property type="term" value="F:glycosyltransferase activity"/>
    <property type="evidence" value="ECO:0007669"/>
    <property type="project" value="InterPro"/>
</dbReference>
<comment type="subcellular location">
    <subcellularLocation>
        <location evidence="1">Golgi apparatus membrane</location>
        <topology evidence="1">Single-pass type II membrane protein</topology>
    </subcellularLocation>
</comment>
<dbReference type="GO" id="GO:0000139">
    <property type="term" value="C:Golgi membrane"/>
    <property type="evidence" value="ECO:0007669"/>
    <property type="project" value="UniProtKB-SubCell"/>
</dbReference>